<dbReference type="GO" id="GO:0008526">
    <property type="term" value="F:phosphatidylinositol transfer activity"/>
    <property type="evidence" value="ECO:0007669"/>
    <property type="project" value="TreeGrafter"/>
</dbReference>
<dbReference type="STRING" id="307972.A0A2G8L2Y0"/>
<feature type="domain" description="Phosphatidylinositol transfer protein N-terminal" evidence="1">
    <location>
        <begin position="1"/>
        <end position="136"/>
    </location>
</feature>
<dbReference type="PANTHER" id="PTHR10658:SF81">
    <property type="entry name" value="PROTEIN RETINAL DEGENERATION B"/>
    <property type="match status" value="1"/>
</dbReference>
<dbReference type="SUPFAM" id="SSF55961">
    <property type="entry name" value="Bet v1-like"/>
    <property type="match status" value="1"/>
</dbReference>
<dbReference type="Proteomes" id="UP000230750">
    <property type="component" value="Unassembled WGS sequence"/>
</dbReference>
<dbReference type="GO" id="GO:0031210">
    <property type="term" value="F:phosphatidylcholine binding"/>
    <property type="evidence" value="ECO:0007669"/>
    <property type="project" value="TreeGrafter"/>
</dbReference>
<dbReference type="GO" id="GO:0005737">
    <property type="term" value="C:cytoplasm"/>
    <property type="evidence" value="ECO:0007669"/>
    <property type="project" value="TreeGrafter"/>
</dbReference>
<accession>A0A2G8L2Y0</accession>
<protein>
    <submittedName>
        <fullName evidence="2">Putative membrane-associated phosphatidylinositol transfer protein 1-like</fullName>
    </submittedName>
</protein>
<dbReference type="OrthoDB" id="10064564at2759"/>
<sequence length="137" mass="16013">MLIKEYRIPLPFRVEEYRIAQLYMIQKKSRQESKGAGSGVEILVNRPYENGPGGCGQYTHKIYHIGSHMPGWFRAISYKDSVNGRRESWNAYPYTRTRYTTPFIEKFSLDVETKYLPDAGHQENVFNLSPSEMKNRV</sequence>
<dbReference type="AlphaFoldDB" id="A0A2G8L2Y0"/>
<dbReference type="Pfam" id="PF02121">
    <property type="entry name" value="IP_trans"/>
    <property type="match status" value="1"/>
</dbReference>
<dbReference type="EMBL" id="MRZV01000242">
    <property type="protein sequence ID" value="PIK54608.1"/>
    <property type="molecule type" value="Genomic_DNA"/>
</dbReference>
<dbReference type="Gene3D" id="3.30.530.20">
    <property type="match status" value="1"/>
</dbReference>
<evidence type="ECO:0000259" key="1">
    <source>
        <dbReference type="Pfam" id="PF02121"/>
    </source>
</evidence>
<gene>
    <name evidence="2" type="ORF">BSL78_08497</name>
</gene>
<organism evidence="2 3">
    <name type="scientific">Stichopus japonicus</name>
    <name type="common">Sea cucumber</name>
    <dbReference type="NCBI Taxonomy" id="307972"/>
    <lineage>
        <taxon>Eukaryota</taxon>
        <taxon>Metazoa</taxon>
        <taxon>Echinodermata</taxon>
        <taxon>Eleutherozoa</taxon>
        <taxon>Echinozoa</taxon>
        <taxon>Holothuroidea</taxon>
        <taxon>Aspidochirotacea</taxon>
        <taxon>Aspidochirotida</taxon>
        <taxon>Stichopodidae</taxon>
        <taxon>Apostichopus</taxon>
    </lineage>
</organism>
<dbReference type="InterPro" id="IPR055261">
    <property type="entry name" value="PI_transfer_N"/>
</dbReference>
<comment type="caution">
    <text evidence="2">The sequence shown here is derived from an EMBL/GenBank/DDBJ whole genome shotgun (WGS) entry which is preliminary data.</text>
</comment>
<dbReference type="GO" id="GO:0035091">
    <property type="term" value="F:phosphatidylinositol binding"/>
    <property type="evidence" value="ECO:0007669"/>
    <property type="project" value="TreeGrafter"/>
</dbReference>
<keyword evidence="3" id="KW-1185">Reference proteome</keyword>
<dbReference type="InterPro" id="IPR001666">
    <property type="entry name" value="PI_transfer"/>
</dbReference>
<evidence type="ECO:0000313" key="2">
    <source>
        <dbReference type="EMBL" id="PIK54608.1"/>
    </source>
</evidence>
<evidence type="ECO:0000313" key="3">
    <source>
        <dbReference type="Proteomes" id="UP000230750"/>
    </source>
</evidence>
<dbReference type="GO" id="GO:0008525">
    <property type="term" value="F:phosphatidylcholine transporter activity"/>
    <property type="evidence" value="ECO:0007669"/>
    <property type="project" value="TreeGrafter"/>
</dbReference>
<name>A0A2G8L2Y0_STIJA</name>
<reference evidence="2 3" key="1">
    <citation type="journal article" date="2017" name="PLoS Biol.">
        <title>The sea cucumber genome provides insights into morphological evolution and visceral regeneration.</title>
        <authorList>
            <person name="Zhang X."/>
            <person name="Sun L."/>
            <person name="Yuan J."/>
            <person name="Sun Y."/>
            <person name="Gao Y."/>
            <person name="Zhang L."/>
            <person name="Li S."/>
            <person name="Dai H."/>
            <person name="Hamel J.F."/>
            <person name="Liu C."/>
            <person name="Yu Y."/>
            <person name="Liu S."/>
            <person name="Lin W."/>
            <person name="Guo K."/>
            <person name="Jin S."/>
            <person name="Xu P."/>
            <person name="Storey K.B."/>
            <person name="Huan P."/>
            <person name="Zhang T."/>
            <person name="Zhou Y."/>
            <person name="Zhang J."/>
            <person name="Lin C."/>
            <person name="Li X."/>
            <person name="Xing L."/>
            <person name="Huo D."/>
            <person name="Sun M."/>
            <person name="Wang L."/>
            <person name="Mercier A."/>
            <person name="Li F."/>
            <person name="Yang H."/>
            <person name="Xiang J."/>
        </authorList>
    </citation>
    <scope>NUCLEOTIDE SEQUENCE [LARGE SCALE GENOMIC DNA]</scope>
    <source>
        <strain evidence="2">Shaxun</strain>
        <tissue evidence="2">Muscle</tissue>
    </source>
</reference>
<dbReference type="PRINTS" id="PR00391">
    <property type="entry name" value="PITRANSFER"/>
</dbReference>
<dbReference type="PANTHER" id="PTHR10658">
    <property type="entry name" value="PHOSPHATIDYLINOSITOL TRANSFER PROTEIN"/>
    <property type="match status" value="1"/>
</dbReference>
<dbReference type="InterPro" id="IPR023393">
    <property type="entry name" value="START-like_dom_sf"/>
</dbReference>
<proteinExistence type="predicted"/>